<dbReference type="EMBL" id="JYMX02000060">
    <property type="protein sequence ID" value="MCW3717165.1"/>
    <property type="molecule type" value="Genomic_DNA"/>
</dbReference>
<protein>
    <submittedName>
        <fullName evidence="2">Methyltransferase domain-containing protein</fullName>
    </submittedName>
</protein>
<dbReference type="Gene3D" id="3.40.50.150">
    <property type="entry name" value="Vaccinia Virus protein VP39"/>
    <property type="match status" value="1"/>
</dbReference>
<feature type="domain" description="Transcription factor zinc-finger" evidence="1">
    <location>
        <begin position="20"/>
        <end position="45"/>
    </location>
</feature>
<dbReference type="Pfam" id="PF13489">
    <property type="entry name" value="Methyltransf_23"/>
    <property type="match status" value="1"/>
</dbReference>
<accession>A0ABD4URX4</accession>
<dbReference type="Proteomes" id="UP000191686">
    <property type="component" value="Unassembled WGS sequence"/>
</dbReference>
<evidence type="ECO:0000313" key="3">
    <source>
        <dbReference type="Proteomes" id="UP000191686"/>
    </source>
</evidence>
<dbReference type="GO" id="GO:0032259">
    <property type="term" value="P:methylation"/>
    <property type="evidence" value="ECO:0007669"/>
    <property type="project" value="UniProtKB-KW"/>
</dbReference>
<dbReference type="InterPro" id="IPR027392">
    <property type="entry name" value="TF_Znf"/>
</dbReference>
<dbReference type="RefSeq" id="WP_256870257.1">
    <property type="nucleotide sequence ID" value="NZ_CAJPGF010000052.1"/>
</dbReference>
<comment type="caution">
    <text evidence="2">The sequence shown here is derived from an EMBL/GenBank/DDBJ whole genome shotgun (WGS) entry which is preliminary data.</text>
</comment>
<gene>
    <name evidence="2" type="ORF">UE95_038405</name>
</gene>
<reference evidence="2 3" key="1">
    <citation type="journal article" date="2017" name="Front. Microbiol.">
        <title>Genomics reveals a unique clone of Burkholderia cenocepacia harbouring an actively excising novel genomic island.</title>
        <authorList>
            <person name="Patil P."/>
            <person name="Mali S."/>
            <person name="Midha S."/>
            <person name="Gautam V."/>
            <person name="Dash L."/>
            <person name="Kumar S."/>
            <person name="Shastri J."/>
            <person name="Singhal L."/>
            <person name="Patil P.B."/>
        </authorList>
    </citation>
    <scope>NUCLEOTIDE SEQUENCE [LARGE SCALE GENOMIC DNA]</scope>
    <source>
        <strain evidence="2 3">BC-19</strain>
    </source>
</reference>
<keyword evidence="2" id="KW-0489">Methyltransferase</keyword>
<evidence type="ECO:0000313" key="2">
    <source>
        <dbReference type="EMBL" id="MCW3717165.1"/>
    </source>
</evidence>
<dbReference type="SUPFAM" id="SSF53335">
    <property type="entry name" value="S-adenosyl-L-methionine-dependent methyltransferases"/>
    <property type="match status" value="1"/>
</dbReference>
<evidence type="ECO:0000259" key="1">
    <source>
        <dbReference type="Pfam" id="PF13453"/>
    </source>
</evidence>
<organism evidence="2 3">
    <name type="scientific">Burkholderia cenocepacia</name>
    <dbReference type="NCBI Taxonomy" id="95486"/>
    <lineage>
        <taxon>Bacteria</taxon>
        <taxon>Pseudomonadati</taxon>
        <taxon>Pseudomonadota</taxon>
        <taxon>Betaproteobacteria</taxon>
        <taxon>Burkholderiales</taxon>
        <taxon>Burkholderiaceae</taxon>
        <taxon>Burkholderia</taxon>
        <taxon>Burkholderia cepacia complex</taxon>
    </lineage>
</organism>
<name>A0ABD4URX4_9BURK</name>
<dbReference type="CDD" id="cd02440">
    <property type="entry name" value="AdoMet_MTases"/>
    <property type="match status" value="1"/>
</dbReference>
<dbReference type="AlphaFoldDB" id="A0ABD4URX4"/>
<dbReference type="InterPro" id="IPR029063">
    <property type="entry name" value="SAM-dependent_MTases_sf"/>
</dbReference>
<dbReference type="Pfam" id="PF13453">
    <property type="entry name" value="Zn_ribbon_TFIIB"/>
    <property type="match status" value="1"/>
</dbReference>
<keyword evidence="2" id="KW-0808">Transferase</keyword>
<dbReference type="GO" id="GO:0008168">
    <property type="term" value="F:methyltransferase activity"/>
    <property type="evidence" value="ECO:0007669"/>
    <property type="project" value="UniProtKB-KW"/>
</dbReference>
<proteinExistence type="predicted"/>
<reference evidence="2 3" key="2">
    <citation type="journal article" date="2017" name="Front. Microbiol.">
        <title>Genomics Reveals a Unique Clone of Burkholderia cenocepacia Harboring an Actively Excising Novel Genomic Island.</title>
        <authorList>
            <person name="Patil P.P."/>
            <person name="Mali S."/>
            <person name="Midha S."/>
            <person name="Gautam V."/>
            <person name="Dash L."/>
            <person name="Kumar S."/>
            <person name="Shastri J."/>
            <person name="Singhal L."/>
            <person name="Patil P.B."/>
        </authorList>
    </citation>
    <scope>NUCLEOTIDE SEQUENCE [LARGE SCALE GENOMIC DNA]</scope>
    <source>
        <strain evidence="2 3">BC-19</strain>
    </source>
</reference>
<sequence>MLQTTKDVHHRGDAYLNLACPVCGSLPMPYFERDGYYIDRCPECRFVYVRNVPSDATLAAFYSGYYGDVNEFVPVSRKRLSKRFSKSVENWWHARNLVRCAAGRRKLLEIGYGEGHLLMALKQTQRFELRGIDYATGPMAYMSANGIDVAQGSLFDQHYPDNRFEFIVGFHVLEHVQHLGEFMSEVRRVLAPAGRVYFVVPCVTHFSAVRRGKNWKHFGPPGHLWYFSVTAIRRFMTDQGFKVLSAHCISNRTHLTVLAEKTS</sequence>